<evidence type="ECO:0000259" key="11">
    <source>
        <dbReference type="Pfam" id="PF06535"/>
    </source>
</evidence>
<dbReference type="OMA" id="DLHYHST"/>
<evidence type="ECO:0000256" key="5">
    <source>
        <dbReference type="ARBA" id="ARBA00022729"/>
    </source>
</evidence>
<evidence type="ECO:0000256" key="8">
    <source>
        <dbReference type="ARBA" id="ARBA00023288"/>
    </source>
</evidence>
<keyword evidence="13" id="KW-1185">Reference proteome</keyword>
<keyword evidence="4" id="KW-0336">GPI-anchor</keyword>
<sequence>AEQTRQRCRALRKYRRCIDKNHLPCRGNLFFHSVEHINSRQLEEYSCTNSKTKNPPRTTATPRTKPPPQNTTTMPPKRHFPEDEAAVEGKSAFRHCGMFGDPHLRTFHDEFFTCNVVKAWPLIDNDYLVVMATNIPVTNGSAVTATTKITVLIKASSPCTEQKFYLANNSKLSPSFTDGTISSGSVSVDEVIPGRHVEIQVRFIGTTIIIRKVGSFLTFAIRMPHEFIEGLDPSRQLCVQGCPSRHRIDLKASNKGHGNTLLPGTKGSRRNAAIPPVPKAEQKKIFTEEEARQKCQQIMLAETSPIDEFYFDSCVFDLLTTGDVNFTLSARAALEDVRRTHTLRD</sequence>
<keyword evidence="8" id="KW-0449">Lipoprotein</keyword>
<evidence type="ECO:0000259" key="10">
    <source>
        <dbReference type="Pfam" id="PF06534"/>
    </source>
</evidence>
<feature type="region of interest" description="Disordered" evidence="9">
    <location>
        <begin position="46"/>
        <end position="79"/>
    </location>
</feature>
<reference evidence="12" key="3">
    <citation type="submission" date="2025-09" db="UniProtKB">
        <authorList>
            <consortium name="Ensembl"/>
        </authorList>
    </citation>
    <scope>IDENTIFICATION</scope>
</reference>
<evidence type="ECO:0000256" key="6">
    <source>
        <dbReference type="ARBA" id="ARBA00023136"/>
    </source>
</evidence>
<evidence type="ECO:0000256" key="9">
    <source>
        <dbReference type="SAM" id="MobiDB-lite"/>
    </source>
</evidence>
<dbReference type="Gene3D" id="3.40.1000.10">
    <property type="entry name" value="Mog1/PsbP, alpha/beta/alpha sandwich"/>
    <property type="match status" value="1"/>
</dbReference>
<dbReference type="HOGENOM" id="CLU_032775_1_0_1"/>
<dbReference type="InterPro" id="IPR009496">
    <property type="entry name" value="RGM_C"/>
</dbReference>
<feature type="region of interest" description="Disordered" evidence="9">
    <location>
        <begin position="249"/>
        <end position="273"/>
    </location>
</feature>
<proteinExistence type="inferred from homology"/>
<feature type="domain" description="Repulsive guidance molecule C-terminal" evidence="10">
    <location>
        <begin position="93"/>
        <end position="342"/>
    </location>
</feature>
<comment type="similarity">
    <text evidence="2">Belongs to the repulsive guidance molecule (RGM) family.</text>
</comment>
<organism evidence="12 13">
    <name type="scientific">Ciona intestinalis</name>
    <name type="common">Transparent sea squirt</name>
    <name type="synonym">Ascidia intestinalis</name>
    <dbReference type="NCBI Taxonomy" id="7719"/>
    <lineage>
        <taxon>Eukaryota</taxon>
        <taxon>Metazoa</taxon>
        <taxon>Chordata</taxon>
        <taxon>Tunicata</taxon>
        <taxon>Ascidiacea</taxon>
        <taxon>Phlebobranchia</taxon>
        <taxon>Cionidae</taxon>
        <taxon>Ciona</taxon>
    </lineage>
</organism>
<dbReference type="Ensembl" id="ENSCINT00000034636.1">
    <property type="protein sequence ID" value="ENSCINP00000035736.1"/>
    <property type="gene ID" value="ENSCING00000021238.1"/>
</dbReference>
<dbReference type="GO" id="GO:0098552">
    <property type="term" value="C:side of membrane"/>
    <property type="evidence" value="ECO:0007669"/>
    <property type="project" value="UniProtKB-KW"/>
</dbReference>
<keyword evidence="7" id="KW-0325">Glycoprotein</keyword>
<keyword evidence="6" id="KW-0472">Membrane</keyword>
<evidence type="ECO:0000256" key="1">
    <source>
        <dbReference type="ARBA" id="ARBA00004609"/>
    </source>
</evidence>
<dbReference type="Pfam" id="PF06534">
    <property type="entry name" value="RGM_C"/>
    <property type="match status" value="1"/>
</dbReference>
<keyword evidence="3" id="KW-1003">Cell membrane</keyword>
<dbReference type="GeneTree" id="ENSGT00950000183112"/>
<accession>H2Y1F2</accession>
<feature type="domain" description="Repulsive guidance molecule N-terminal" evidence="11">
    <location>
        <begin position="2"/>
        <end position="48"/>
    </location>
</feature>
<reference evidence="12" key="2">
    <citation type="submission" date="2025-08" db="UniProtKB">
        <authorList>
            <consortium name="Ensembl"/>
        </authorList>
    </citation>
    <scope>IDENTIFICATION</scope>
</reference>
<evidence type="ECO:0000313" key="13">
    <source>
        <dbReference type="Proteomes" id="UP000008144"/>
    </source>
</evidence>
<keyword evidence="5" id="KW-0732">Signal</keyword>
<dbReference type="InParanoid" id="H2Y1F2"/>
<dbReference type="PANTHER" id="PTHR31428:SF6">
    <property type="entry name" value="REPULSIVE GUIDANCE MOLECULE B HOMOLOG DRAG-1"/>
    <property type="match status" value="1"/>
</dbReference>
<dbReference type="GO" id="GO:0030509">
    <property type="term" value="P:BMP signaling pathway"/>
    <property type="evidence" value="ECO:0000318"/>
    <property type="project" value="GO_Central"/>
</dbReference>
<dbReference type="Proteomes" id="UP000008144">
    <property type="component" value="Unassembled WGS sequence"/>
</dbReference>
<dbReference type="GO" id="GO:0015026">
    <property type="term" value="F:coreceptor activity"/>
    <property type="evidence" value="ECO:0000318"/>
    <property type="project" value="GO_Central"/>
</dbReference>
<feature type="compositionally biased region" description="Low complexity" evidence="9">
    <location>
        <begin position="51"/>
        <end position="63"/>
    </location>
</feature>
<dbReference type="Pfam" id="PF06535">
    <property type="entry name" value="RGM_N"/>
    <property type="match status" value="1"/>
</dbReference>
<dbReference type="InterPro" id="IPR010536">
    <property type="entry name" value="RGM_N"/>
</dbReference>
<dbReference type="PANTHER" id="PTHR31428">
    <property type="entry name" value="RGM DOMAIN FAMILY MEMBER DRAG-1"/>
    <property type="match status" value="1"/>
</dbReference>
<evidence type="ECO:0000313" key="12">
    <source>
        <dbReference type="Ensembl" id="ENSCINP00000035736.1"/>
    </source>
</evidence>
<evidence type="ECO:0000256" key="4">
    <source>
        <dbReference type="ARBA" id="ARBA00022622"/>
    </source>
</evidence>
<protein>
    <recommendedName>
        <fullName evidence="14">Repulsive guidance molecule C-terminal domain-containing protein</fullName>
    </recommendedName>
</protein>
<reference evidence="13" key="1">
    <citation type="journal article" date="2002" name="Science">
        <title>The draft genome of Ciona intestinalis: insights into chordate and vertebrate origins.</title>
        <authorList>
            <person name="Dehal P."/>
            <person name="Satou Y."/>
            <person name="Campbell R.K."/>
            <person name="Chapman J."/>
            <person name="Degnan B."/>
            <person name="De Tomaso A."/>
            <person name="Davidson B."/>
            <person name="Di Gregorio A."/>
            <person name="Gelpke M."/>
            <person name="Goodstein D.M."/>
            <person name="Harafuji N."/>
            <person name="Hastings K.E."/>
            <person name="Ho I."/>
            <person name="Hotta K."/>
            <person name="Huang W."/>
            <person name="Kawashima T."/>
            <person name="Lemaire P."/>
            <person name="Martinez D."/>
            <person name="Meinertzhagen I.A."/>
            <person name="Necula S."/>
            <person name="Nonaka M."/>
            <person name="Putnam N."/>
            <person name="Rash S."/>
            <person name="Saiga H."/>
            <person name="Satake M."/>
            <person name="Terry A."/>
            <person name="Yamada L."/>
            <person name="Wang H.G."/>
            <person name="Awazu S."/>
            <person name="Azumi K."/>
            <person name="Boore J."/>
            <person name="Branno M."/>
            <person name="Chin-Bow S."/>
            <person name="DeSantis R."/>
            <person name="Doyle S."/>
            <person name="Francino P."/>
            <person name="Keys D.N."/>
            <person name="Haga S."/>
            <person name="Hayashi H."/>
            <person name="Hino K."/>
            <person name="Imai K.S."/>
            <person name="Inaba K."/>
            <person name="Kano S."/>
            <person name="Kobayashi K."/>
            <person name="Kobayashi M."/>
            <person name="Lee B.I."/>
            <person name="Makabe K.W."/>
            <person name="Manohar C."/>
            <person name="Matassi G."/>
            <person name="Medina M."/>
            <person name="Mochizuki Y."/>
            <person name="Mount S."/>
            <person name="Morishita T."/>
            <person name="Miura S."/>
            <person name="Nakayama A."/>
            <person name="Nishizaka S."/>
            <person name="Nomoto H."/>
            <person name="Ohta F."/>
            <person name="Oishi K."/>
            <person name="Rigoutsos I."/>
            <person name="Sano M."/>
            <person name="Sasaki A."/>
            <person name="Sasakura Y."/>
            <person name="Shoguchi E."/>
            <person name="Shin-i T."/>
            <person name="Spagnuolo A."/>
            <person name="Stainier D."/>
            <person name="Suzuki M.M."/>
            <person name="Tassy O."/>
            <person name="Takatori N."/>
            <person name="Tokuoka M."/>
            <person name="Yagi K."/>
            <person name="Yoshizaki F."/>
            <person name="Wada S."/>
            <person name="Zhang C."/>
            <person name="Hyatt P.D."/>
            <person name="Larimer F."/>
            <person name="Detter C."/>
            <person name="Doggett N."/>
            <person name="Glavina T."/>
            <person name="Hawkins T."/>
            <person name="Richardson P."/>
            <person name="Lucas S."/>
            <person name="Kohara Y."/>
            <person name="Levine M."/>
            <person name="Satoh N."/>
            <person name="Rokhsar D.S."/>
        </authorList>
    </citation>
    <scope>NUCLEOTIDE SEQUENCE [LARGE SCALE GENOMIC DNA]</scope>
</reference>
<dbReference type="AlphaFoldDB" id="H2Y1F2"/>
<dbReference type="InterPro" id="IPR040287">
    <property type="entry name" value="RGM"/>
</dbReference>
<dbReference type="GO" id="GO:0005886">
    <property type="term" value="C:plasma membrane"/>
    <property type="evidence" value="ECO:0000318"/>
    <property type="project" value="GO_Central"/>
</dbReference>
<evidence type="ECO:0000256" key="7">
    <source>
        <dbReference type="ARBA" id="ARBA00023180"/>
    </source>
</evidence>
<evidence type="ECO:0008006" key="14">
    <source>
        <dbReference type="Google" id="ProtNLM"/>
    </source>
</evidence>
<comment type="subcellular location">
    <subcellularLocation>
        <location evidence="1">Cell membrane</location>
        <topology evidence="1">Lipid-anchor</topology>
        <topology evidence="1">GPI-anchor</topology>
    </subcellularLocation>
</comment>
<evidence type="ECO:0000256" key="2">
    <source>
        <dbReference type="ARBA" id="ARBA00005321"/>
    </source>
</evidence>
<name>H2Y1F2_CIOIN</name>
<evidence type="ECO:0000256" key="3">
    <source>
        <dbReference type="ARBA" id="ARBA00022475"/>
    </source>
</evidence>
<dbReference type="STRING" id="7719.ENSCINP00000035736"/>